<protein>
    <submittedName>
        <fullName evidence="2">Uncharacterized protein</fullName>
    </submittedName>
</protein>
<dbReference type="RefSeq" id="WP_335914932.1">
    <property type="nucleotide sequence ID" value="NZ_JBAMYB010000017.1"/>
</dbReference>
<dbReference type="Proteomes" id="UP001531129">
    <property type="component" value="Unassembled WGS sequence"/>
</dbReference>
<reference evidence="2 3" key="1">
    <citation type="submission" date="2024-01" db="EMBL/GenBank/DDBJ databases">
        <title>Draft genome sequences of three bacterial strains isolated from Acacia saligna represent a potential new species within the genus Rhizobium.</title>
        <authorList>
            <person name="Tambong J.T."/>
            <person name="Mnasri B."/>
        </authorList>
    </citation>
    <scope>NUCLEOTIDE SEQUENCE [LARGE SCALE GENOMIC DNA]</scope>
    <source>
        <strain evidence="2 3">1AS12I</strain>
    </source>
</reference>
<sequence length="380" mass="42483">MSEYQYYEFQAIDRPLSDADRRSLRELSTRARITSTSFTNSYEWGDFKGDPAELIGRWFDLHLYLANWGTRRLMIRFPKRLVDRQRLDGFLSAVDGAELTTSGENLILDIICEEVESEDDWEEGPGWLAALTPLRAAVLGGDLRLFYLLWLMAVQAETLGPEVVAPLPGIGPMTDELEAFAQFFRLDADLVAAAAERPAETTLAGSMASDAVRSFIASMSNGEKTEMLMRLIEGDPYVAGELQKSARSFSAMASAAKPAAAPPTVAELQAHAGAIRDVRERKENERLAAERKKQEAEEARARRTRLNAIIQRGEAVWREIEAEIERRNASGYDKAASLLADLKTIAEQNGGTADFTRRLHSIRERHAQKGRFIERLNVFG</sequence>
<gene>
    <name evidence="2" type="ORF">V8Q02_27120</name>
</gene>
<organism evidence="2 3">
    <name type="scientific">Rhizobium aouanii</name>
    <dbReference type="NCBI Taxonomy" id="3118145"/>
    <lineage>
        <taxon>Bacteria</taxon>
        <taxon>Pseudomonadati</taxon>
        <taxon>Pseudomonadota</taxon>
        <taxon>Alphaproteobacteria</taxon>
        <taxon>Hyphomicrobiales</taxon>
        <taxon>Rhizobiaceae</taxon>
        <taxon>Rhizobium/Agrobacterium group</taxon>
        <taxon>Rhizobium</taxon>
    </lineage>
</organism>
<keyword evidence="1" id="KW-0175">Coiled coil</keyword>
<name>A0ABU8CS26_9HYPH</name>
<comment type="caution">
    <text evidence="2">The sequence shown here is derived from an EMBL/GenBank/DDBJ whole genome shotgun (WGS) entry which is preliminary data.</text>
</comment>
<proteinExistence type="predicted"/>
<evidence type="ECO:0000313" key="2">
    <source>
        <dbReference type="EMBL" id="MEI1251643.1"/>
    </source>
</evidence>
<keyword evidence="3" id="KW-1185">Reference proteome</keyword>
<evidence type="ECO:0000256" key="1">
    <source>
        <dbReference type="SAM" id="Coils"/>
    </source>
</evidence>
<feature type="coiled-coil region" evidence="1">
    <location>
        <begin position="275"/>
        <end position="309"/>
    </location>
</feature>
<dbReference type="EMBL" id="JBAMYC010000017">
    <property type="protein sequence ID" value="MEI1251643.1"/>
    <property type="molecule type" value="Genomic_DNA"/>
</dbReference>
<evidence type="ECO:0000313" key="3">
    <source>
        <dbReference type="Proteomes" id="UP001531129"/>
    </source>
</evidence>
<accession>A0ABU8CS26</accession>